<dbReference type="SUPFAM" id="SSF51283">
    <property type="entry name" value="dUTPase-like"/>
    <property type="match status" value="1"/>
</dbReference>
<feature type="domain" description="dUTPase-like" evidence="1">
    <location>
        <begin position="24"/>
        <end position="149"/>
    </location>
</feature>
<organism evidence="2">
    <name type="scientific">viral metagenome</name>
    <dbReference type="NCBI Taxonomy" id="1070528"/>
    <lineage>
        <taxon>unclassified sequences</taxon>
        <taxon>metagenomes</taxon>
        <taxon>organismal metagenomes</taxon>
    </lineage>
</organism>
<dbReference type="InterPro" id="IPR029054">
    <property type="entry name" value="dUTPase-like"/>
</dbReference>
<dbReference type="EMBL" id="MN739581">
    <property type="protein sequence ID" value="QHT14355.1"/>
    <property type="molecule type" value="Genomic_DNA"/>
</dbReference>
<evidence type="ECO:0000313" key="2">
    <source>
        <dbReference type="EMBL" id="QHT14355.1"/>
    </source>
</evidence>
<protein>
    <recommendedName>
        <fullName evidence="1">dUTPase-like domain-containing protein</fullName>
    </recommendedName>
</protein>
<accession>A0A6C0DFJ7</accession>
<proteinExistence type="predicted"/>
<reference evidence="2" key="1">
    <citation type="journal article" date="2020" name="Nature">
        <title>Giant virus diversity and host interactions through global metagenomics.</title>
        <authorList>
            <person name="Schulz F."/>
            <person name="Roux S."/>
            <person name="Paez-Espino D."/>
            <person name="Jungbluth S."/>
            <person name="Walsh D.A."/>
            <person name="Denef V.J."/>
            <person name="McMahon K.D."/>
            <person name="Konstantinidis K.T."/>
            <person name="Eloe-Fadrosh E.A."/>
            <person name="Kyrpides N.C."/>
            <person name="Woyke T."/>
        </authorList>
    </citation>
    <scope>NUCLEOTIDE SEQUENCE</scope>
    <source>
        <strain evidence="2">GVMAG-M-3300023174-137</strain>
    </source>
</reference>
<sequence length="150" mass="16341">MSTYTLYLVVEDVNGPYKNNAELSADNAGFDLFTAETMTTSASHLLNLGVRAMMVDQSTGNPVHYYLYPRSSIYKTGYLMANSVGIIDKTYRGILKAPVVRVLSDAKGFLMGERHFQIVAPNMGHIREVALVDALPESLRGEGGFGSTGL</sequence>
<dbReference type="InterPro" id="IPR036157">
    <property type="entry name" value="dUTPase-like_sf"/>
</dbReference>
<dbReference type="AlphaFoldDB" id="A0A6C0DFJ7"/>
<name>A0A6C0DFJ7_9ZZZZ</name>
<dbReference type="Pfam" id="PF00692">
    <property type="entry name" value="dUTPase"/>
    <property type="match status" value="1"/>
</dbReference>
<evidence type="ECO:0000259" key="1">
    <source>
        <dbReference type="Pfam" id="PF00692"/>
    </source>
</evidence>
<dbReference type="Gene3D" id="2.70.40.10">
    <property type="match status" value="1"/>
</dbReference>